<feature type="domain" description="Mandelate racemase/muconate lactonizing enzyme C-terminal" evidence="1">
    <location>
        <begin position="169"/>
        <end position="271"/>
    </location>
</feature>
<dbReference type="AlphaFoldDB" id="A0A6J5Z5D2"/>
<dbReference type="SMART" id="SM00922">
    <property type="entry name" value="MR_MLE"/>
    <property type="match status" value="1"/>
</dbReference>
<proteinExistence type="predicted"/>
<sequence length="416" mass="44971">MTTLAGLQTTACQLDFCDPLERLIVKIDSVDLFYLRMPEVLDIGDGSQDALLVRVTANGFVGWGEAEASPLTSIASWIAPMSHSACHPVIDSVLGEPLNSPEDIFAITRKVRANSFYAIIQSDLTLSGIEIALWDLLGQVKEEPIYKLLGYKEATRKLPYASVLFGDTAEETLKKASDIRKAGFSAIKFGWGPFGRGTVQDDANHIHAAREGIGADAHLMIDAGTIFHEDVEAAAARLQALSDANVLWYEEPFDAAALASYGELAKRTPRVKLAGGEGAHNPYQAEHLIDHGGVGFVQIDTGYIGGIGDAYRVAQYAKASGVQFVNHTFTSHSALSASLQPFAGLKDSWITEYPMEPKSLCVELTVDKIEVESDGMITIPDRPGIGLEINLAAVKKYLVDTEIKVDGKVLYTTPTV</sequence>
<dbReference type="PANTHER" id="PTHR48080">
    <property type="entry name" value="D-GALACTONATE DEHYDRATASE-RELATED"/>
    <property type="match status" value="1"/>
</dbReference>
<evidence type="ECO:0000259" key="1">
    <source>
        <dbReference type="SMART" id="SM00922"/>
    </source>
</evidence>
<dbReference type="Gene3D" id="3.30.390.10">
    <property type="entry name" value="Enolase-like, N-terminal domain"/>
    <property type="match status" value="1"/>
</dbReference>
<name>A0A6J5Z5D2_9ZZZZ</name>
<protein>
    <submittedName>
        <fullName evidence="2">Unannotated protein</fullName>
    </submittedName>
</protein>
<dbReference type="SFLD" id="SFLDG00179">
    <property type="entry name" value="mandelate_racemase"/>
    <property type="match status" value="1"/>
</dbReference>
<dbReference type="InterPro" id="IPR013341">
    <property type="entry name" value="Mandelate_racemase_N_dom"/>
</dbReference>
<dbReference type="InterPro" id="IPR013342">
    <property type="entry name" value="Mandelate_racemase_C"/>
</dbReference>
<dbReference type="InterPro" id="IPR029017">
    <property type="entry name" value="Enolase-like_N"/>
</dbReference>
<dbReference type="SUPFAM" id="SSF51604">
    <property type="entry name" value="Enolase C-terminal domain-like"/>
    <property type="match status" value="1"/>
</dbReference>
<dbReference type="Pfam" id="PF02746">
    <property type="entry name" value="MR_MLE_N"/>
    <property type="match status" value="1"/>
</dbReference>
<reference evidence="2" key="1">
    <citation type="submission" date="2020-05" db="EMBL/GenBank/DDBJ databases">
        <authorList>
            <person name="Chiriac C."/>
            <person name="Salcher M."/>
            <person name="Ghai R."/>
            <person name="Kavagutti S V."/>
        </authorList>
    </citation>
    <scope>NUCLEOTIDE SEQUENCE</scope>
</reference>
<accession>A0A6J5Z5D2</accession>
<dbReference type="InterPro" id="IPR036849">
    <property type="entry name" value="Enolase-like_C_sf"/>
</dbReference>
<evidence type="ECO:0000313" key="2">
    <source>
        <dbReference type="EMBL" id="CAB4336332.1"/>
    </source>
</evidence>
<gene>
    <name evidence="2" type="ORF">UFOPK3820_00597</name>
</gene>
<dbReference type="CDD" id="cd03316">
    <property type="entry name" value="MR_like"/>
    <property type="match status" value="1"/>
</dbReference>
<dbReference type="Gene3D" id="3.20.20.120">
    <property type="entry name" value="Enolase-like C-terminal domain"/>
    <property type="match status" value="1"/>
</dbReference>
<dbReference type="EMBL" id="CAESAB010000017">
    <property type="protein sequence ID" value="CAB4336332.1"/>
    <property type="molecule type" value="Genomic_DNA"/>
</dbReference>
<dbReference type="InterPro" id="IPR034593">
    <property type="entry name" value="DgoD-like"/>
</dbReference>
<organism evidence="2">
    <name type="scientific">freshwater metagenome</name>
    <dbReference type="NCBI Taxonomy" id="449393"/>
    <lineage>
        <taxon>unclassified sequences</taxon>
        <taxon>metagenomes</taxon>
        <taxon>ecological metagenomes</taxon>
    </lineage>
</organism>
<dbReference type="InterPro" id="IPR029065">
    <property type="entry name" value="Enolase_C-like"/>
</dbReference>
<dbReference type="SUPFAM" id="SSF54826">
    <property type="entry name" value="Enolase N-terminal domain-like"/>
    <property type="match status" value="1"/>
</dbReference>
<dbReference type="SFLD" id="SFLDS00001">
    <property type="entry name" value="Enolase"/>
    <property type="match status" value="1"/>
</dbReference>
<dbReference type="Pfam" id="PF13378">
    <property type="entry name" value="MR_MLE_C"/>
    <property type="match status" value="1"/>
</dbReference>